<feature type="compositionally biased region" description="Polar residues" evidence="1">
    <location>
        <begin position="541"/>
        <end position="551"/>
    </location>
</feature>
<dbReference type="AlphaFoldDB" id="A0A438H594"/>
<comment type="caution">
    <text evidence="4">The sequence shown here is derived from an EMBL/GenBank/DDBJ whole genome shotgun (WGS) entry which is preliminary data.</text>
</comment>
<proteinExistence type="predicted"/>
<dbReference type="InterPro" id="IPR013103">
    <property type="entry name" value="RVT_2"/>
</dbReference>
<dbReference type="InterPro" id="IPR043502">
    <property type="entry name" value="DNA/RNA_pol_sf"/>
</dbReference>
<dbReference type="EMBL" id="QGNW01000279">
    <property type="protein sequence ID" value="RVW79569.1"/>
    <property type="molecule type" value="Genomic_DNA"/>
</dbReference>
<dbReference type="PANTHER" id="PTHR11439:SF486">
    <property type="entry name" value="RLK (RECEPTOR-LIKE KINASE) PROTEIN, PUTATIVE-RELATED"/>
    <property type="match status" value="1"/>
</dbReference>
<reference evidence="4 5" key="1">
    <citation type="journal article" date="2018" name="PLoS Genet.">
        <title>Population sequencing reveals clonal diversity and ancestral inbreeding in the grapevine cultivar Chardonnay.</title>
        <authorList>
            <person name="Roach M.J."/>
            <person name="Johnson D.L."/>
            <person name="Bohlmann J."/>
            <person name="van Vuuren H.J."/>
            <person name="Jones S.J."/>
            <person name="Pretorius I.S."/>
            <person name="Schmidt S.A."/>
            <person name="Borneman A.R."/>
        </authorList>
    </citation>
    <scope>NUCLEOTIDE SEQUENCE [LARGE SCALE GENOMIC DNA]</scope>
    <source>
        <strain evidence="5">cv. Chardonnay</strain>
        <tissue evidence="4">Leaf</tissue>
    </source>
</reference>
<dbReference type="Pfam" id="PF07727">
    <property type="entry name" value="RVT_2"/>
    <property type="match status" value="1"/>
</dbReference>
<sequence length="1007" mass="115189">MKENSHNYLHGNRAIPPGPITSFSVLIQNQFSGCKPIFFFIPTCYFFKFLFLSLVSHRYHFSYGLGNQQQRYGNHVWPRTREQWWCRRFIIPHHSAQVNWPQLPSMAKVVLMFITGRGKDEYLFSTTESPKKDDKRFKVWNTENNLVMSWLINAMDTEIGQNFLFYDTTHEIWMAAKETYSDSDNTADLFDIKGALHDLRQGDASRYKRIIEKERVFKFLLRLDKSLDEVRGRILGTKPLPTIREAFSEVRREESRKKLMMGTRPFSNVQEGSTLISQGSTNIQEGTALKSNKEKEARAFVADPKGKEISTNDSALFSKEQVEWLQKMFSQGSSTNPVISTGSAAQRGFGFRDDDGNAKESKGLYWFRAARKQDSQAHHVSFSTPDPRCSAYVHLPPHQRSKHDPKFVKCIFIGYSSYQKGYKCYCPSTRKTYNTMDVTFLENVPFYTKTHIQGENLVNQQVEYQFWDVPVPDFGVPEPNFSSEPSMAPDGPPSESRQIQGDRESIGKELQVYSRRQKNPKPVDLHPELPPVPCQTDDPKSNPTGVIQGNIDSPVITDDIDSMDDLNRPVAHRKGSIALPNCIQEALQHPEWRKAVNEEIQALQKNDTWKITKLPQGKRPVGSNLDWNLHQLDVKNAFLNGDLEEEVYMEIPPGLKLSSSNDLVCKLQKSLYGLKQSLRAWFERFTKVIKGEEFSQGRSDHTLFIKRSPGGKITVLIVYVDDIIVTGNDEEEISRLKTVLSKEFEIKDLGTLRYFLGMEVARSSKGIFVSQRKYTLDLLKETGMLGCKPSNTPMDPFNKIGSKEDMVVVDKGRYQRLVGRLIYLSHTRPDISFAVSKGLFFKRVASRDVEIFSDADWAGSLTDRRSTSGYCTYVWGNLVTWRSKKQSVVARSSAEAEARAMTHGICEGIWLKRLLEELQLAPHGPMKLMCDNEAAISIAKNPVHHDRTKHVEIDRHFIKEKIEQKIIEVDYILTRQQIADIMTKAVPRTQFDILLSKLGMINIHCPA</sequence>
<feature type="region of interest" description="Disordered" evidence="1">
    <location>
        <begin position="477"/>
        <end position="503"/>
    </location>
</feature>
<dbReference type="PANTHER" id="PTHR11439">
    <property type="entry name" value="GAG-POL-RELATED RETROTRANSPOSON"/>
    <property type="match status" value="1"/>
</dbReference>
<evidence type="ECO:0000313" key="5">
    <source>
        <dbReference type="Proteomes" id="UP000288805"/>
    </source>
</evidence>
<dbReference type="Pfam" id="PF25597">
    <property type="entry name" value="SH3_retrovirus"/>
    <property type="match status" value="1"/>
</dbReference>
<organism evidence="4 5">
    <name type="scientific">Vitis vinifera</name>
    <name type="common">Grape</name>
    <dbReference type="NCBI Taxonomy" id="29760"/>
    <lineage>
        <taxon>Eukaryota</taxon>
        <taxon>Viridiplantae</taxon>
        <taxon>Streptophyta</taxon>
        <taxon>Embryophyta</taxon>
        <taxon>Tracheophyta</taxon>
        <taxon>Spermatophyta</taxon>
        <taxon>Magnoliopsida</taxon>
        <taxon>eudicotyledons</taxon>
        <taxon>Gunneridae</taxon>
        <taxon>Pentapetalae</taxon>
        <taxon>rosids</taxon>
        <taxon>Vitales</taxon>
        <taxon>Vitaceae</taxon>
        <taxon>Viteae</taxon>
        <taxon>Vitis</taxon>
    </lineage>
</organism>
<evidence type="ECO:0000259" key="2">
    <source>
        <dbReference type="Pfam" id="PF07727"/>
    </source>
</evidence>
<evidence type="ECO:0000313" key="4">
    <source>
        <dbReference type="EMBL" id="RVW79569.1"/>
    </source>
</evidence>
<dbReference type="SUPFAM" id="SSF56672">
    <property type="entry name" value="DNA/RNA polymerases"/>
    <property type="match status" value="1"/>
</dbReference>
<gene>
    <name evidence="4" type="primary">RE1_3285</name>
    <name evidence="4" type="ORF">CK203_051704</name>
</gene>
<name>A0A438H594_VITVI</name>
<dbReference type="Proteomes" id="UP000288805">
    <property type="component" value="Unassembled WGS sequence"/>
</dbReference>
<evidence type="ECO:0000256" key="1">
    <source>
        <dbReference type="SAM" id="MobiDB-lite"/>
    </source>
</evidence>
<protein>
    <submittedName>
        <fullName evidence="4">Retrovirus-related Pol polyprotein from transposon RE1</fullName>
    </submittedName>
</protein>
<dbReference type="CDD" id="cd09272">
    <property type="entry name" value="RNase_HI_RT_Ty1"/>
    <property type="match status" value="1"/>
</dbReference>
<accession>A0A438H594</accession>
<feature type="domain" description="Retroviral polymerase SH3-like" evidence="3">
    <location>
        <begin position="389"/>
        <end position="450"/>
    </location>
</feature>
<dbReference type="InterPro" id="IPR057670">
    <property type="entry name" value="SH3_retrovirus"/>
</dbReference>
<feature type="region of interest" description="Disordered" evidence="1">
    <location>
        <begin position="536"/>
        <end position="556"/>
    </location>
</feature>
<feature type="domain" description="Reverse transcriptase Ty1/copia-type" evidence="2">
    <location>
        <begin position="625"/>
        <end position="794"/>
    </location>
</feature>
<evidence type="ECO:0000259" key="3">
    <source>
        <dbReference type="Pfam" id="PF25597"/>
    </source>
</evidence>